<feature type="non-terminal residue" evidence="1">
    <location>
        <position position="1"/>
    </location>
</feature>
<reference evidence="1 2" key="1">
    <citation type="journal article" date="2014" name="Nat. Commun.">
        <title>Klebsormidium flaccidum genome reveals primary factors for plant terrestrial adaptation.</title>
        <authorList>
            <person name="Hori K."/>
            <person name="Maruyama F."/>
            <person name="Fujisawa T."/>
            <person name="Togashi T."/>
            <person name="Yamamoto N."/>
            <person name="Seo M."/>
            <person name="Sato S."/>
            <person name="Yamada T."/>
            <person name="Mori H."/>
            <person name="Tajima N."/>
            <person name="Moriyama T."/>
            <person name="Ikeuchi M."/>
            <person name="Watanabe M."/>
            <person name="Wada H."/>
            <person name="Kobayashi K."/>
            <person name="Saito M."/>
            <person name="Masuda T."/>
            <person name="Sasaki-Sekimoto Y."/>
            <person name="Mashiguchi K."/>
            <person name="Awai K."/>
            <person name="Shimojima M."/>
            <person name="Masuda S."/>
            <person name="Iwai M."/>
            <person name="Nobusawa T."/>
            <person name="Narise T."/>
            <person name="Kondo S."/>
            <person name="Saito H."/>
            <person name="Sato R."/>
            <person name="Murakawa M."/>
            <person name="Ihara Y."/>
            <person name="Oshima-Yamada Y."/>
            <person name="Ohtaka K."/>
            <person name="Satoh M."/>
            <person name="Sonobe K."/>
            <person name="Ishii M."/>
            <person name="Ohtani R."/>
            <person name="Kanamori-Sato M."/>
            <person name="Honoki R."/>
            <person name="Miyazaki D."/>
            <person name="Mochizuki H."/>
            <person name="Umetsu J."/>
            <person name="Higashi K."/>
            <person name="Shibata D."/>
            <person name="Kamiya Y."/>
            <person name="Sato N."/>
            <person name="Nakamura Y."/>
            <person name="Tabata S."/>
            <person name="Ida S."/>
            <person name="Kurokawa K."/>
            <person name="Ohta H."/>
        </authorList>
    </citation>
    <scope>NUCLEOTIDE SEQUENCE [LARGE SCALE GENOMIC DNA]</scope>
    <source>
        <strain evidence="1 2">NIES-2285</strain>
    </source>
</reference>
<dbReference type="OMA" id="YEVNAPP"/>
<keyword evidence="2" id="KW-1185">Reference proteome</keyword>
<proteinExistence type="predicted"/>
<accession>A0A1Y1IQ42</accession>
<gene>
    <name evidence="1" type="ORF">KFL_011360010</name>
</gene>
<name>A0A1Y1IQ42_KLENI</name>
<evidence type="ECO:0000313" key="1">
    <source>
        <dbReference type="EMBL" id="GAQ92783.1"/>
    </source>
</evidence>
<sequence>DRSEPCYSGNVHEGSRDILVIANPERNAVFAKCDSARMDVGTGLCCKELPARYLGPFYVDIETWKDGAVEVNMRYLERKPLAAAPMDLQQIRSGARGLTDMVVFNERYEQAGHLCRLEAKSPIILVPCRPLPEQRSCLLLWGGLKSEENSPPRDSKTCPLFWKGGADCQRTDPPRAQKAVRCCGGVKYEVNAPPRDSKVCSLFWGGRNGSERIPPQQRTLSAVVESL</sequence>
<organism evidence="1 2">
    <name type="scientific">Klebsormidium nitens</name>
    <name type="common">Green alga</name>
    <name type="synonym">Ulothrix nitens</name>
    <dbReference type="NCBI Taxonomy" id="105231"/>
    <lineage>
        <taxon>Eukaryota</taxon>
        <taxon>Viridiplantae</taxon>
        <taxon>Streptophyta</taxon>
        <taxon>Klebsormidiophyceae</taxon>
        <taxon>Klebsormidiales</taxon>
        <taxon>Klebsormidiaceae</taxon>
        <taxon>Klebsormidium</taxon>
    </lineage>
</organism>
<protein>
    <submittedName>
        <fullName evidence="1">Uncharacterized protein</fullName>
    </submittedName>
</protein>
<dbReference type="AlphaFoldDB" id="A0A1Y1IQ42"/>
<evidence type="ECO:0000313" key="2">
    <source>
        <dbReference type="Proteomes" id="UP000054558"/>
    </source>
</evidence>
<dbReference type="EMBL" id="DF238085">
    <property type="protein sequence ID" value="GAQ92783.1"/>
    <property type="molecule type" value="Genomic_DNA"/>
</dbReference>
<dbReference type="Proteomes" id="UP000054558">
    <property type="component" value="Unassembled WGS sequence"/>
</dbReference>